<sequence length="92" mass="10168">MTNEGRDISQVAGLDSYGGHYLENLALNAERSRLEAEIAHLKYLLEAHWDCCGASEVCMHSMHLGPPQNTLTCNIVKNRTIPKVTDSTGKIE</sequence>
<dbReference type="Proteomes" id="UP000693942">
    <property type="component" value="Unassembled WGS sequence"/>
</dbReference>
<organism evidence="1 2">
    <name type="scientific">Fusarium oxysporum f. sp. raphani</name>
    <dbReference type="NCBI Taxonomy" id="96318"/>
    <lineage>
        <taxon>Eukaryota</taxon>
        <taxon>Fungi</taxon>
        <taxon>Dikarya</taxon>
        <taxon>Ascomycota</taxon>
        <taxon>Pezizomycotina</taxon>
        <taxon>Sordariomycetes</taxon>
        <taxon>Hypocreomycetidae</taxon>
        <taxon>Hypocreales</taxon>
        <taxon>Nectriaceae</taxon>
        <taxon>Fusarium</taxon>
        <taxon>Fusarium oxysporum species complex</taxon>
    </lineage>
</organism>
<reference evidence="1" key="1">
    <citation type="submission" date="2021-04" db="EMBL/GenBank/DDBJ databases">
        <title>First draft genome resource for Brassicaceae pathogens Fusarium oxysporum f. sp. raphani and Fusarium oxysporum f. sp. rapae.</title>
        <authorList>
            <person name="Asai S."/>
        </authorList>
    </citation>
    <scope>NUCLEOTIDE SEQUENCE</scope>
    <source>
        <strain evidence="1">Tf1262</strain>
    </source>
</reference>
<gene>
    <name evidence="1" type="ORF">Forpi1262_v013778</name>
</gene>
<dbReference type="EMBL" id="JAELUR010000012">
    <property type="protein sequence ID" value="KAG7424729.1"/>
    <property type="molecule type" value="Genomic_DNA"/>
</dbReference>
<dbReference type="AlphaFoldDB" id="A0A8J5U2X7"/>
<evidence type="ECO:0000313" key="1">
    <source>
        <dbReference type="EMBL" id="KAG7424729.1"/>
    </source>
</evidence>
<protein>
    <submittedName>
        <fullName evidence="1">Uncharacterized protein</fullName>
    </submittedName>
</protein>
<proteinExistence type="predicted"/>
<comment type="caution">
    <text evidence="1">The sequence shown here is derived from an EMBL/GenBank/DDBJ whole genome shotgun (WGS) entry which is preliminary data.</text>
</comment>
<name>A0A8J5U2X7_FUSOX</name>
<accession>A0A8J5U2X7</accession>
<evidence type="ECO:0000313" key="2">
    <source>
        <dbReference type="Proteomes" id="UP000693942"/>
    </source>
</evidence>